<evidence type="ECO:0000313" key="2">
    <source>
        <dbReference type="EMBL" id="KAF5756758.1"/>
    </source>
</evidence>
<reference evidence="2 4" key="1">
    <citation type="journal article" date="2017" name="Nature">
        <title>The sunflower genome provides insights into oil metabolism, flowering and Asterid evolution.</title>
        <authorList>
            <person name="Badouin H."/>
            <person name="Gouzy J."/>
            <person name="Grassa C.J."/>
            <person name="Murat F."/>
            <person name="Staton S.E."/>
            <person name="Cottret L."/>
            <person name="Lelandais-Briere C."/>
            <person name="Owens G.L."/>
            <person name="Carrere S."/>
            <person name="Mayjonade B."/>
            <person name="Legrand L."/>
            <person name="Gill N."/>
            <person name="Kane N.C."/>
            <person name="Bowers J.E."/>
            <person name="Hubner S."/>
            <person name="Bellec A."/>
            <person name="Berard A."/>
            <person name="Berges H."/>
            <person name="Blanchet N."/>
            <person name="Boniface M.C."/>
            <person name="Brunel D."/>
            <person name="Catrice O."/>
            <person name="Chaidir N."/>
            <person name="Claudel C."/>
            <person name="Donnadieu C."/>
            <person name="Faraut T."/>
            <person name="Fievet G."/>
            <person name="Helmstetter N."/>
            <person name="King M."/>
            <person name="Knapp S.J."/>
            <person name="Lai Z."/>
            <person name="Le Paslier M.C."/>
            <person name="Lippi Y."/>
            <person name="Lorenzon L."/>
            <person name="Mandel J.R."/>
            <person name="Marage G."/>
            <person name="Marchand G."/>
            <person name="Marquand E."/>
            <person name="Bret-Mestries E."/>
            <person name="Morien E."/>
            <person name="Nambeesan S."/>
            <person name="Nguyen T."/>
            <person name="Pegot-Espagnet P."/>
            <person name="Pouilly N."/>
            <person name="Raftis F."/>
            <person name="Sallet E."/>
            <person name="Schiex T."/>
            <person name="Thomas J."/>
            <person name="Vandecasteele C."/>
            <person name="Vares D."/>
            <person name="Vear F."/>
            <person name="Vautrin S."/>
            <person name="Crespi M."/>
            <person name="Mangin B."/>
            <person name="Burke J.M."/>
            <person name="Salse J."/>
            <person name="Munos S."/>
            <person name="Vincourt P."/>
            <person name="Rieseberg L.H."/>
            <person name="Langlade N.B."/>
        </authorList>
    </citation>
    <scope>NUCLEOTIDE SEQUENCE [LARGE SCALE GENOMIC DNA]</scope>
    <source>
        <strain evidence="4">cv. SF193</strain>
        <tissue evidence="2">Leaves</tissue>
    </source>
</reference>
<feature type="transmembrane region" description="Helical" evidence="1">
    <location>
        <begin position="12"/>
        <end position="30"/>
    </location>
</feature>
<proteinExistence type="predicted"/>
<dbReference type="EMBL" id="MNCJ02000332">
    <property type="protein sequence ID" value="KAF5756758.1"/>
    <property type="molecule type" value="Genomic_DNA"/>
</dbReference>
<evidence type="ECO:0000313" key="4">
    <source>
        <dbReference type="Proteomes" id="UP000215914"/>
    </source>
</evidence>
<keyword evidence="1" id="KW-1133">Transmembrane helix</keyword>
<reference evidence="3" key="2">
    <citation type="submission" date="2017-02" db="EMBL/GenBank/DDBJ databases">
        <title>Sunflower complete genome.</title>
        <authorList>
            <person name="Langlade N."/>
            <person name="Munos S."/>
        </authorList>
    </citation>
    <scope>NUCLEOTIDE SEQUENCE [LARGE SCALE GENOMIC DNA]</scope>
    <source>
        <tissue evidence="3">Leaves</tissue>
    </source>
</reference>
<protein>
    <submittedName>
        <fullName evidence="3">Uncharacterized protein</fullName>
    </submittedName>
</protein>
<dbReference type="EMBL" id="CM007906">
    <property type="protein sequence ID" value="OTF87262.1"/>
    <property type="molecule type" value="Genomic_DNA"/>
</dbReference>
<evidence type="ECO:0000256" key="1">
    <source>
        <dbReference type="SAM" id="Phobius"/>
    </source>
</evidence>
<reference evidence="2" key="3">
    <citation type="submission" date="2020-06" db="EMBL/GenBank/DDBJ databases">
        <title>Helianthus annuus Genome sequencing and assembly Release 2.</title>
        <authorList>
            <person name="Gouzy J."/>
            <person name="Langlade N."/>
            <person name="Munos S."/>
        </authorList>
    </citation>
    <scope>NUCLEOTIDE SEQUENCE</scope>
    <source>
        <tissue evidence="2">Leaves</tissue>
    </source>
</reference>
<keyword evidence="4" id="KW-1185">Reference proteome</keyword>
<evidence type="ECO:0000313" key="3">
    <source>
        <dbReference type="EMBL" id="OTF87262.1"/>
    </source>
</evidence>
<keyword evidence="1" id="KW-0472">Membrane</keyword>
<dbReference type="Gramene" id="mRNA:HanXRQr2_Chr17g0818571">
    <property type="protein sequence ID" value="mRNA:HanXRQr2_Chr17g0818571"/>
    <property type="gene ID" value="HanXRQr2_Chr17g0818571"/>
</dbReference>
<accession>A0A251RSC7</accession>
<dbReference type="AlphaFoldDB" id="A0A251RSC7"/>
<keyword evidence="1" id="KW-0812">Transmembrane</keyword>
<name>A0A251RSC7_HELAN</name>
<dbReference type="InParanoid" id="A0A251RSC7"/>
<dbReference type="Proteomes" id="UP000215914">
    <property type="component" value="Chromosome 17"/>
</dbReference>
<organism evidence="3 4">
    <name type="scientific">Helianthus annuus</name>
    <name type="common">Common sunflower</name>
    <dbReference type="NCBI Taxonomy" id="4232"/>
    <lineage>
        <taxon>Eukaryota</taxon>
        <taxon>Viridiplantae</taxon>
        <taxon>Streptophyta</taxon>
        <taxon>Embryophyta</taxon>
        <taxon>Tracheophyta</taxon>
        <taxon>Spermatophyta</taxon>
        <taxon>Magnoliopsida</taxon>
        <taxon>eudicotyledons</taxon>
        <taxon>Gunneridae</taxon>
        <taxon>Pentapetalae</taxon>
        <taxon>asterids</taxon>
        <taxon>campanulids</taxon>
        <taxon>Asterales</taxon>
        <taxon>Asteraceae</taxon>
        <taxon>Asteroideae</taxon>
        <taxon>Heliantheae alliance</taxon>
        <taxon>Heliantheae</taxon>
        <taxon>Helianthus</taxon>
    </lineage>
</organism>
<sequence>MYLNLCESMSVYVTSMMTMGLLLMLSYGMTEKCGGWLLTHIVLRINSVFEATDVNENAEVGEEIGDLITSLMISCWSRVKTNEKPDNA</sequence>
<gene>
    <name evidence="3" type="ORF">HannXRQ_Chr17g0559831</name>
    <name evidence="2" type="ORF">HanXRQr2_Chr17g0818571</name>
</gene>